<dbReference type="Proteomes" id="UP000232323">
    <property type="component" value="Unassembled WGS sequence"/>
</dbReference>
<dbReference type="GO" id="GO:0019005">
    <property type="term" value="C:SCF ubiquitin ligase complex"/>
    <property type="evidence" value="ECO:0007669"/>
    <property type="project" value="TreeGrafter"/>
</dbReference>
<evidence type="ECO:0000313" key="4">
    <source>
        <dbReference type="Proteomes" id="UP000232323"/>
    </source>
</evidence>
<dbReference type="SMART" id="SM00367">
    <property type="entry name" value="LRR_CC"/>
    <property type="match status" value="5"/>
</dbReference>
<dbReference type="OrthoDB" id="538291at2759"/>
<gene>
    <name evidence="3" type="ORF">CEUSTIGMA_g12597.t1</name>
</gene>
<sequence>MIIVRQYPLCSLDWCTCRCAIVNACIYRSCFTLLYPSHCTPAAEAFPSTHDPPTPCATSSTNGSYFIQSATPQGPQESTQPPQSSSRYISPSQFGTSNIRSASNLRSTSNTHNQGHCSGTLLWNSENELVVVTAGSPMLGLHTESPDSNDIQNQYPHLEALVLDQVISTGGLPKEILLSLSQHSLHQSLCNEDRVRLSPSCFLPTGLIGGLTELMLLDKETSMPLDINLLGWLNAVAQLRGLQRLHLRLMPTKQQLLALTPLKHLTYLVCHVQQSRPWEVSSSAVGGDAGIEVLARSFPQLRHFNIGQSGSHDFTHAAISSLATGPTCLVRLDVSGCSRITDHGLKALQGISTLQHVDLSQCLLVSDEGLLHLTTSTQLQTLNVVGCWKITLEVAGPVIGRSWPALHTLGLQDTLVKDAGIKACWQGFDLERREVCVQGSPNCGDNAMHKSSMPALRCLSLSRLWGIKSCQGVVSLRLGSPNLTRLDLGHTNISDPDCSHLAHLTALRFLDITYTHVGDQGVSVLAQALHNLLKWVLNRLSRLSDEGLHSISQAAKGLSSLRYLSMKSCRGVSEQAVMGVWRALPRIQRLDVEGSWHVKPATIERLKRGLGVPGLDAFELASSRPLWASGLGGVEAEESAASIEGSVNLWRQRPHLVTGECTHLLSPINLGKQSCIAGPSGRGVMCDTIGIWRGLSDLDEEALRVSEDDWLGRL</sequence>
<comment type="subcellular location">
    <subcellularLocation>
        <location evidence="1">Cytoplasm</location>
        <location evidence="1">Cytoskeleton</location>
        <location evidence="1">Cilium axoneme</location>
    </subcellularLocation>
</comment>
<feature type="region of interest" description="Disordered" evidence="2">
    <location>
        <begin position="67"/>
        <end position="91"/>
    </location>
</feature>
<keyword evidence="4" id="KW-1185">Reference proteome</keyword>
<accession>A0A250XQF3</accession>
<dbReference type="AlphaFoldDB" id="A0A250XQF3"/>
<dbReference type="Gene3D" id="3.80.10.10">
    <property type="entry name" value="Ribonuclease Inhibitor"/>
    <property type="match status" value="2"/>
</dbReference>
<dbReference type="InterPro" id="IPR006553">
    <property type="entry name" value="Leu-rich_rpt_Cys-con_subtyp"/>
</dbReference>
<feature type="compositionally biased region" description="Low complexity" evidence="2">
    <location>
        <begin position="72"/>
        <end position="86"/>
    </location>
</feature>
<dbReference type="PANTHER" id="PTHR13318">
    <property type="entry name" value="PARTNER OF PAIRED, ISOFORM B-RELATED"/>
    <property type="match status" value="1"/>
</dbReference>
<dbReference type="GO" id="GO:0031146">
    <property type="term" value="P:SCF-dependent proteasomal ubiquitin-dependent protein catabolic process"/>
    <property type="evidence" value="ECO:0007669"/>
    <property type="project" value="TreeGrafter"/>
</dbReference>
<proteinExistence type="predicted"/>
<evidence type="ECO:0000256" key="2">
    <source>
        <dbReference type="SAM" id="MobiDB-lite"/>
    </source>
</evidence>
<reference evidence="3 4" key="1">
    <citation type="submission" date="2017-08" db="EMBL/GenBank/DDBJ databases">
        <title>Acidophilic green algal genome provides insights into adaptation to an acidic environment.</title>
        <authorList>
            <person name="Hirooka S."/>
            <person name="Hirose Y."/>
            <person name="Kanesaki Y."/>
            <person name="Higuchi S."/>
            <person name="Fujiwara T."/>
            <person name="Onuma R."/>
            <person name="Era A."/>
            <person name="Ohbayashi R."/>
            <person name="Uzuka A."/>
            <person name="Nozaki H."/>
            <person name="Yoshikawa H."/>
            <person name="Miyagishima S.Y."/>
        </authorList>
    </citation>
    <scope>NUCLEOTIDE SEQUENCE [LARGE SCALE GENOMIC DNA]</scope>
    <source>
        <strain evidence="3 4">NIES-2499</strain>
    </source>
</reference>
<comment type="caution">
    <text evidence="3">The sequence shown here is derived from an EMBL/GenBank/DDBJ whole genome shotgun (WGS) entry which is preliminary data.</text>
</comment>
<dbReference type="SUPFAM" id="SSF52047">
    <property type="entry name" value="RNI-like"/>
    <property type="match status" value="1"/>
</dbReference>
<dbReference type="GO" id="GO:0005930">
    <property type="term" value="C:axoneme"/>
    <property type="evidence" value="ECO:0007669"/>
    <property type="project" value="UniProtKB-SubCell"/>
</dbReference>
<name>A0A250XQF3_9CHLO</name>
<dbReference type="STRING" id="1157962.A0A250XQF3"/>
<dbReference type="EMBL" id="BEGY01000154">
    <property type="protein sequence ID" value="GAX85179.1"/>
    <property type="molecule type" value="Genomic_DNA"/>
</dbReference>
<evidence type="ECO:0000313" key="3">
    <source>
        <dbReference type="EMBL" id="GAX85179.1"/>
    </source>
</evidence>
<dbReference type="Pfam" id="PF13516">
    <property type="entry name" value="LRR_6"/>
    <property type="match status" value="3"/>
</dbReference>
<evidence type="ECO:0000256" key="1">
    <source>
        <dbReference type="ARBA" id="ARBA00004430"/>
    </source>
</evidence>
<dbReference type="PANTHER" id="PTHR13318:SF105">
    <property type="entry name" value="F-BOX_LRR-REPEAT PROTEIN 3"/>
    <property type="match status" value="1"/>
</dbReference>
<dbReference type="InterPro" id="IPR032675">
    <property type="entry name" value="LRR_dom_sf"/>
</dbReference>
<organism evidence="3 4">
    <name type="scientific">Chlamydomonas eustigma</name>
    <dbReference type="NCBI Taxonomy" id="1157962"/>
    <lineage>
        <taxon>Eukaryota</taxon>
        <taxon>Viridiplantae</taxon>
        <taxon>Chlorophyta</taxon>
        <taxon>core chlorophytes</taxon>
        <taxon>Chlorophyceae</taxon>
        <taxon>CS clade</taxon>
        <taxon>Chlamydomonadales</taxon>
        <taxon>Chlamydomonadaceae</taxon>
        <taxon>Chlamydomonas</taxon>
    </lineage>
</organism>
<dbReference type="InterPro" id="IPR001611">
    <property type="entry name" value="Leu-rich_rpt"/>
</dbReference>
<protein>
    <submittedName>
        <fullName evidence="3">Uncharacterized protein</fullName>
    </submittedName>
</protein>